<name>A0A0F9LLT1_9ZZZZ</name>
<accession>A0A0F9LLT1</accession>
<organism evidence="2">
    <name type="scientific">marine sediment metagenome</name>
    <dbReference type="NCBI Taxonomy" id="412755"/>
    <lineage>
        <taxon>unclassified sequences</taxon>
        <taxon>metagenomes</taxon>
        <taxon>ecological metagenomes</taxon>
    </lineage>
</organism>
<feature type="transmembrane region" description="Helical" evidence="1">
    <location>
        <begin position="6"/>
        <end position="27"/>
    </location>
</feature>
<keyword evidence="1" id="KW-0812">Transmembrane</keyword>
<comment type="caution">
    <text evidence="2">The sequence shown here is derived from an EMBL/GenBank/DDBJ whole genome shotgun (WGS) entry which is preliminary data.</text>
</comment>
<keyword evidence="1" id="KW-0472">Membrane</keyword>
<evidence type="ECO:0000313" key="2">
    <source>
        <dbReference type="EMBL" id="KKM65280.1"/>
    </source>
</evidence>
<keyword evidence="1" id="KW-1133">Transmembrane helix</keyword>
<gene>
    <name evidence="2" type="ORF">LCGC14_1492780</name>
</gene>
<evidence type="ECO:0000256" key="1">
    <source>
        <dbReference type="SAM" id="Phobius"/>
    </source>
</evidence>
<reference evidence="2" key="1">
    <citation type="journal article" date="2015" name="Nature">
        <title>Complex archaea that bridge the gap between prokaryotes and eukaryotes.</title>
        <authorList>
            <person name="Spang A."/>
            <person name="Saw J.H."/>
            <person name="Jorgensen S.L."/>
            <person name="Zaremba-Niedzwiedzka K."/>
            <person name="Martijn J."/>
            <person name="Lind A.E."/>
            <person name="van Eijk R."/>
            <person name="Schleper C."/>
            <person name="Guy L."/>
            <person name="Ettema T.J."/>
        </authorList>
    </citation>
    <scope>NUCLEOTIDE SEQUENCE</scope>
</reference>
<dbReference type="EMBL" id="LAZR01010752">
    <property type="protein sequence ID" value="KKM65280.1"/>
    <property type="molecule type" value="Genomic_DNA"/>
</dbReference>
<proteinExistence type="predicted"/>
<sequence length="53" mass="5716">MIEAFIAAGIVIALSVVWGLLVYGVAWRALKMATEGKDDGEKCSCNHVCRSEC</sequence>
<dbReference type="AlphaFoldDB" id="A0A0F9LLT1"/>
<protein>
    <submittedName>
        <fullName evidence="2">Uncharacterized protein</fullName>
    </submittedName>
</protein>